<dbReference type="EC" id="6.2.1.3" evidence="6"/>
<dbReference type="PROSITE" id="PS00455">
    <property type="entry name" value="AMP_BINDING"/>
    <property type="match status" value="1"/>
</dbReference>
<dbReference type="NCBIfam" id="TIGR02275">
    <property type="entry name" value="DHB_AMP_lig"/>
    <property type="match status" value="1"/>
</dbReference>
<dbReference type="Gene3D" id="3.30.300.30">
    <property type="match status" value="1"/>
</dbReference>
<dbReference type="InterPro" id="IPR025110">
    <property type="entry name" value="AMP-bd_C"/>
</dbReference>
<sequence length="536" mass="58774">MTIEYTPWPDDLAARYRRKGYWQDKPLTSLLDEQLQTNSQGIAVADGSRSISYGELASYSDNLAAYLQQKGLSAGDTALIQLPNCIEYYISFFALLKLGVAPVCALFNHQQTELNSYCEILQPKLLIASSSHALFLDNQFSDRLSERFSCLTTLLLDHHKGNSELKQAYQQPMKFPPTHLDASAVAFFQLSGGSTGTPKLIPRTHNDYLYSVVASAEICQLDGETRYLCALPAPHNFPLSSPGALGVFHAGGSVVLAPDPSPTSCFSLIEHYQITHTALVPPALQLWLSHAAQAGYDLTSLKLIQVGGAKLSIKVAEQVEPILGCQLQQVFGMAEGLVNYTRHDDDIWSVINTQGKPISPDDEIKIVDKQGNNVPQGTVGRLLTRGPYTFRGYYKSPLHNADAFDDEGFYSSGDLVKQLPSGHLIVEGRDKDQINRGGEKIAAEEVENLLLGHNDIAHVAIVSMPDSTLGEKSCAFIVLQENPPTKLSALVLRKYLRQLGIADFKVPDKFQFVAALPLTAVGKVNKKALRATFEQQ</sequence>
<comment type="pathway">
    <text evidence="2">Siderophore biosynthesis.</text>
</comment>
<dbReference type="Proteomes" id="UP001388366">
    <property type="component" value="Unassembled WGS sequence"/>
</dbReference>
<dbReference type="EMBL" id="JBBMQU010000008">
    <property type="protein sequence ID" value="MEM5550381.1"/>
    <property type="molecule type" value="Genomic_DNA"/>
</dbReference>
<dbReference type="InterPro" id="IPR045851">
    <property type="entry name" value="AMP-bd_C_sf"/>
</dbReference>
<evidence type="ECO:0000256" key="8">
    <source>
        <dbReference type="ARBA" id="ARBA00042773"/>
    </source>
</evidence>
<dbReference type="InterPro" id="IPR020845">
    <property type="entry name" value="AMP-binding_CS"/>
</dbReference>
<dbReference type="InterPro" id="IPR042099">
    <property type="entry name" value="ANL_N_sf"/>
</dbReference>
<dbReference type="RefSeq" id="WP_342883572.1">
    <property type="nucleotide sequence ID" value="NZ_JBBMQU010000008.1"/>
</dbReference>
<evidence type="ECO:0000256" key="5">
    <source>
        <dbReference type="ARBA" id="ARBA00023136"/>
    </source>
</evidence>
<dbReference type="PANTHER" id="PTHR43767:SF8">
    <property type="entry name" value="LONG-CHAIN-FATTY-ACID--COA LIGASE"/>
    <property type="match status" value="1"/>
</dbReference>
<dbReference type="SUPFAM" id="SSF56801">
    <property type="entry name" value="Acetyl-CoA synthetase-like"/>
    <property type="match status" value="1"/>
</dbReference>
<comment type="pathway">
    <text evidence="3">Lipid metabolism; fatty acid beta-oxidation.</text>
</comment>
<name>A0ABU9U014_9GAMM</name>
<keyword evidence="4" id="KW-0436">Ligase</keyword>
<dbReference type="Pfam" id="PF13193">
    <property type="entry name" value="AMP-binding_C"/>
    <property type="match status" value="1"/>
</dbReference>
<accession>A0ABU9U014</accession>
<evidence type="ECO:0000256" key="7">
    <source>
        <dbReference type="ARBA" id="ARBA00039545"/>
    </source>
</evidence>
<dbReference type="InterPro" id="IPR050237">
    <property type="entry name" value="ATP-dep_AMP-bd_enzyme"/>
</dbReference>
<evidence type="ECO:0000256" key="4">
    <source>
        <dbReference type="ARBA" id="ARBA00022598"/>
    </source>
</evidence>
<dbReference type="CDD" id="cd05920">
    <property type="entry name" value="23DHB-AMP_lg"/>
    <property type="match status" value="1"/>
</dbReference>
<organism evidence="11 12">
    <name type="scientific">Pseudoalteromonas neustonica</name>
    <dbReference type="NCBI Taxonomy" id="1840331"/>
    <lineage>
        <taxon>Bacteria</taxon>
        <taxon>Pseudomonadati</taxon>
        <taxon>Pseudomonadota</taxon>
        <taxon>Gammaproteobacteria</taxon>
        <taxon>Alteromonadales</taxon>
        <taxon>Pseudoalteromonadaceae</taxon>
        <taxon>Pseudoalteromonas</taxon>
    </lineage>
</organism>
<evidence type="ECO:0000256" key="6">
    <source>
        <dbReference type="ARBA" id="ARBA00026121"/>
    </source>
</evidence>
<keyword evidence="12" id="KW-1185">Reference proteome</keyword>
<proteinExistence type="predicted"/>
<dbReference type="PANTHER" id="PTHR43767">
    <property type="entry name" value="LONG-CHAIN-FATTY-ACID--COA LIGASE"/>
    <property type="match status" value="1"/>
</dbReference>
<dbReference type="InterPro" id="IPR011963">
    <property type="entry name" value="DHB_AMP_lig"/>
</dbReference>
<comment type="caution">
    <text evidence="11">The sequence shown here is derived from an EMBL/GenBank/DDBJ whole genome shotgun (WGS) entry which is preliminary data.</text>
</comment>
<dbReference type="Pfam" id="PF00501">
    <property type="entry name" value="AMP-binding"/>
    <property type="match status" value="1"/>
</dbReference>
<evidence type="ECO:0000259" key="10">
    <source>
        <dbReference type="Pfam" id="PF13193"/>
    </source>
</evidence>
<gene>
    <name evidence="11" type="ORF">WNY63_06530</name>
</gene>
<keyword evidence="5" id="KW-0472">Membrane</keyword>
<feature type="domain" description="AMP-dependent synthetase/ligase" evidence="9">
    <location>
        <begin position="32"/>
        <end position="394"/>
    </location>
</feature>
<dbReference type="InterPro" id="IPR000873">
    <property type="entry name" value="AMP-dep_synth/lig_dom"/>
</dbReference>
<dbReference type="NCBIfam" id="NF008192">
    <property type="entry name" value="PRK10946.1"/>
    <property type="match status" value="1"/>
</dbReference>
<evidence type="ECO:0000313" key="12">
    <source>
        <dbReference type="Proteomes" id="UP001388366"/>
    </source>
</evidence>
<evidence type="ECO:0000256" key="2">
    <source>
        <dbReference type="ARBA" id="ARBA00004924"/>
    </source>
</evidence>
<evidence type="ECO:0000313" key="11">
    <source>
        <dbReference type="EMBL" id="MEM5550381.1"/>
    </source>
</evidence>
<reference evidence="11 12" key="1">
    <citation type="submission" date="2024-03" db="EMBL/GenBank/DDBJ databases">
        <title>Community enrichment and isolation of bacterial strains for fucoidan degradation.</title>
        <authorList>
            <person name="Sichert A."/>
        </authorList>
    </citation>
    <scope>NUCLEOTIDE SEQUENCE [LARGE SCALE GENOMIC DNA]</scope>
    <source>
        <strain evidence="11 12">AS81</strain>
    </source>
</reference>
<evidence type="ECO:0000256" key="1">
    <source>
        <dbReference type="ARBA" id="ARBA00004170"/>
    </source>
</evidence>
<feature type="domain" description="AMP-binding enzyme C-terminal" evidence="10">
    <location>
        <begin position="445"/>
        <end position="523"/>
    </location>
</feature>
<comment type="subcellular location">
    <subcellularLocation>
        <location evidence="1">Membrane</location>
        <topology evidence="1">Peripheral membrane protein</topology>
    </subcellularLocation>
</comment>
<protein>
    <recommendedName>
        <fullName evidence="7">Long-chain-fatty-acid--CoA ligase</fullName>
        <ecNumber evidence="6">6.2.1.3</ecNumber>
    </recommendedName>
    <alternativeName>
        <fullName evidence="8">Long-chain acyl-CoA synthetase</fullName>
    </alternativeName>
</protein>
<evidence type="ECO:0000256" key="3">
    <source>
        <dbReference type="ARBA" id="ARBA00005005"/>
    </source>
</evidence>
<evidence type="ECO:0000259" key="9">
    <source>
        <dbReference type="Pfam" id="PF00501"/>
    </source>
</evidence>
<dbReference type="Gene3D" id="3.40.50.12780">
    <property type="entry name" value="N-terminal domain of ligase-like"/>
    <property type="match status" value="1"/>
</dbReference>